<feature type="region of interest" description="Disordered" evidence="1">
    <location>
        <begin position="371"/>
        <end position="505"/>
    </location>
</feature>
<feature type="compositionally biased region" description="Acidic residues" evidence="1">
    <location>
        <begin position="494"/>
        <end position="505"/>
    </location>
</feature>
<dbReference type="EMBL" id="BQNB010008547">
    <property type="protein sequence ID" value="GJS50880.1"/>
    <property type="molecule type" value="Genomic_DNA"/>
</dbReference>
<organism evidence="2 3">
    <name type="scientific">Tanacetum coccineum</name>
    <dbReference type="NCBI Taxonomy" id="301880"/>
    <lineage>
        <taxon>Eukaryota</taxon>
        <taxon>Viridiplantae</taxon>
        <taxon>Streptophyta</taxon>
        <taxon>Embryophyta</taxon>
        <taxon>Tracheophyta</taxon>
        <taxon>Spermatophyta</taxon>
        <taxon>Magnoliopsida</taxon>
        <taxon>eudicotyledons</taxon>
        <taxon>Gunneridae</taxon>
        <taxon>Pentapetalae</taxon>
        <taxon>asterids</taxon>
        <taxon>campanulids</taxon>
        <taxon>Asterales</taxon>
        <taxon>Asteraceae</taxon>
        <taxon>Asteroideae</taxon>
        <taxon>Anthemideae</taxon>
        <taxon>Anthemidinae</taxon>
        <taxon>Tanacetum</taxon>
    </lineage>
</organism>
<feature type="compositionally biased region" description="Basic and acidic residues" evidence="1">
    <location>
        <begin position="789"/>
        <end position="803"/>
    </location>
</feature>
<dbReference type="Proteomes" id="UP001151760">
    <property type="component" value="Unassembled WGS sequence"/>
</dbReference>
<feature type="region of interest" description="Disordered" evidence="1">
    <location>
        <begin position="764"/>
        <end position="857"/>
    </location>
</feature>
<keyword evidence="3" id="KW-1185">Reference proteome</keyword>
<feature type="compositionally biased region" description="Basic and acidic residues" evidence="1">
    <location>
        <begin position="825"/>
        <end position="844"/>
    </location>
</feature>
<feature type="compositionally biased region" description="Acidic residues" evidence="1">
    <location>
        <begin position="472"/>
        <end position="481"/>
    </location>
</feature>
<evidence type="ECO:0000313" key="2">
    <source>
        <dbReference type="EMBL" id="GJS50880.1"/>
    </source>
</evidence>
<feature type="compositionally biased region" description="Basic and acidic residues" evidence="1">
    <location>
        <begin position="482"/>
        <end position="493"/>
    </location>
</feature>
<evidence type="ECO:0000313" key="3">
    <source>
        <dbReference type="Proteomes" id="UP001151760"/>
    </source>
</evidence>
<proteinExistence type="predicted"/>
<reference evidence="2" key="2">
    <citation type="submission" date="2022-01" db="EMBL/GenBank/DDBJ databases">
        <authorList>
            <person name="Yamashiro T."/>
            <person name="Shiraishi A."/>
            <person name="Satake H."/>
            <person name="Nakayama K."/>
        </authorList>
    </citation>
    <scope>NUCLEOTIDE SEQUENCE</scope>
</reference>
<reference evidence="2" key="1">
    <citation type="journal article" date="2022" name="Int. J. Mol. Sci.">
        <title>Draft Genome of Tanacetum Coccineum: Genomic Comparison of Closely Related Tanacetum-Family Plants.</title>
        <authorList>
            <person name="Yamashiro T."/>
            <person name="Shiraishi A."/>
            <person name="Nakayama K."/>
            <person name="Satake H."/>
        </authorList>
    </citation>
    <scope>NUCLEOTIDE SEQUENCE</scope>
</reference>
<protein>
    <submittedName>
        <fullName evidence="2">Uncharacterized protein</fullName>
    </submittedName>
</protein>
<name>A0ABQ4WDB8_9ASTR</name>
<feature type="compositionally biased region" description="Basic residues" evidence="1">
    <location>
        <begin position="319"/>
        <end position="337"/>
    </location>
</feature>
<comment type="caution">
    <text evidence="2">The sequence shown here is derived from an EMBL/GenBank/DDBJ whole genome shotgun (WGS) entry which is preliminary data.</text>
</comment>
<feature type="compositionally biased region" description="Polar residues" evidence="1">
    <location>
        <begin position="804"/>
        <end position="822"/>
    </location>
</feature>
<feature type="compositionally biased region" description="Basic and acidic residues" evidence="1">
    <location>
        <begin position="394"/>
        <end position="404"/>
    </location>
</feature>
<gene>
    <name evidence="2" type="ORF">Tco_0624242</name>
</gene>
<evidence type="ECO:0000256" key="1">
    <source>
        <dbReference type="SAM" id="MobiDB-lite"/>
    </source>
</evidence>
<feature type="region of interest" description="Disordered" evidence="1">
    <location>
        <begin position="296"/>
        <end position="338"/>
    </location>
</feature>
<feature type="compositionally biased region" description="Acidic residues" evidence="1">
    <location>
        <begin position="405"/>
        <end position="433"/>
    </location>
</feature>
<sequence length="1228" mass="140818">MSITKEQQQALDDALVPREQRLTIGSCNYRLSTTFKPKEPTFQVALDVLSLTPFYPAFLITASVPAVYMQEFWATVTYQKHHIRFKMNKKSYSFDLDTFRNMLQMCPKLPGQKFVDPPFEEDILNFMRELGYPGNIKLLSDVKVDTLPQPWRTFGTIINKCLSGKVTGIDTLRLSRAQILWGLYHQQKVDYVYLLWEDLVFQIENKESRKNKYMFYPRFTKVIINHFMSQDQSISRRNKVDWHMANDDPILTTMRFIPQHEVVQRYGAILPDYLTNPAMKASEAYKTYHDLATGKVQPKPKYVRRSSRSKTEQEPKPSPGKRVKATAKVAKSGKKKQPALGLEALSDIALTEAEQLKLVTKRSLIQTHISNASGSGAHEGTGVSPGVLDAPTYRSDEEIPWKSSDEDDDDEVNVSEHEDDDDDERTESDNDGDDFVHPNFSTHDDEAKQDEEVYEEDSFDPRVQTPSHVESTDDEDNDDEIHDANVEGDKMNEEETYAEDEANETEDTHVILTAPINPEGQQQSSSVSSGFVSNMLNPRPDTGIDSIFNLNTEATSLVDVSVTTIAEPPLVFATTLPQPPTHLITHMQQTPASTPTTYKQTNQFAEIVSSIPGIVDAYLANKMNEAVKTAVQLQSDRLRDEAQAENEDFLTKLDDNIKKIIKDQVKEQVKAQVSKMLPRIEKMVNEQLEAEIMTRSSNESKTSHAVAANLSKLELKKILIDKIERNKSIHRSNEQINFYNALVEAYESDKLILETYGQTVTFKRRREDEDKDEEPSAGSNWGSKRRRAGKEPESTSAPKEKTTKPSGKSNEGSKSSHKSAGQSAHAEEPMHTTEDVEEPTHQEFETGVTEDQPETSHFPDCILARNEDPRESFDELMDTPLDFSAFVMNRLNVDSLTPELLAGPTFELMKGTCKSLVELEYFLEEVYKATTEQLDWINPEGQQYPHDLRKPLPLILNSRGRRVIPFDHFINNDLEYLSGGVSSQKYATSVTKTKAANYGHIKWIEDLVPNTMWSPVMNYKHLDWINVRRDDDKLYKFKEGDLKRLRIQDIEDMLLLLVQGKLTNLTVEERLTFIISLRMFTRSIVIQRRVEDLQLGVESYQKKLNLTKPDTYRSDLKRRDAYSAYSTPRGFIYQNKDKKNRLMRIDELHKFSDGTLDDVRTALNDRLKGIRMQYLPQTIWRQRDKENARAMIQAIEKKLKTRRIMRSLEKFVGGRPYEGDFRLLQRTI</sequence>
<feature type="compositionally biased region" description="Acidic residues" evidence="1">
    <location>
        <begin position="447"/>
        <end position="458"/>
    </location>
</feature>
<accession>A0ABQ4WDB8</accession>